<evidence type="ECO:0000259" key="11">
    <source>
        <dbReference type="SMART" id="SM00382"/>
    </source>
</evidence>
<reference evidence="13 14" key="2">
    <citation type="submission" date="2024-05" db="EMBL/GenBank/DDBJ databases">
        <authorList>
            <person name="Chen Y."/>
            <person name="Shah S."/>
            <person name="Dougan E. K."/>
            <person name="Thang M."/>
            <person name="Chan C."/>
        </authorList>
    </citation>
    <scope>NUCLEOTIDE SEQUENCE [LARGE SCALE GENOMIC DNA]</scope>
</reference>
<keyword evidence="7" id="KW-0496">Mitochondrion</keyword>
<feature type="domain" description="AAA+ ATPase" evidence="11">
    <location>
        <begin position="303"/>
        <end position="438"/>
    </location>
</feature>
<dbReference type="InterPro" id="IPR003959">
    <property type="entry name" value="ATPase_AAA_core"/>
</dbReference>
<dbReference type="EMBL" id="CAMXCT010002726">
    <property type="protein sequence ID" value="CAI4000067.1"/>
    <property type="molecule type" value="Genomic_DNA"/>
</dbReference>
<evidence type="ECO:0000256" key="7">
    <source>
        <dbReference type="ARBA" id="ARBA00023128"/>
    </source>
</evidence>
<gene>
    <name evidence="12" type="ORF">C1SCF055_LOCUS26215</name>
</gene>
<evidence type="ECO:0000256" key="3">
    <source>
        <dbReference type="ARBA" id="ARBA00022741"/>
    </source>
</evidence>
<feature type="non-terminal residue" evidence="12">
    <location>
        <position position="529"/>
    </location>
</feature>
<evidence type="ECO:0000256" key="6">
    <source>
        <dbReference type="ARBA" id="ARBA00023054"/>
    </source>
</evidence>
<keyword evidence="14" id="KW-1185">Reference proteome</keyword>
<dbReference type="AlphaFoldDB" id="A0A9P1CWV0"/>
<dbReference type="EMBL" id="CAMXCT030002726">
    <property type="protein sequence ID" value="CAL4787379.1"/>
    <property type="molecule type" value="Genomic_DNA"/>
</dbReference>
<proteinExistence type="inferred from homology"/>
<evidence type="ECO:0000256" key="9">
    <source>
        <dbReference type="ARBA" id="ARBA00023271"/>
    </source>
</evidence>
<evidence type="ECO:0000313" key="14">
    <source>
        <dbReference type="Proteomes" id="UP001152797"/>
    </source>
</evidence>
<comment type="similarity">
    <text evidence="10">Belongs to the AAA ATPase family.</text>
</comment>
<dbReference type="SUPFAM" id="SSF52540">
    <property type="entry name" value="P-loop containing nucleoside triphosphate hydrolases"/>
    <property type="match status" value="1"/>
</dbReference>
<dbReference type="PANTHER" id="PTHR23075">
    <property type="entry name" value="PUTATIVE ATP-ASE"/>
    <property type="match status" value="1"/>
</dbReference>
<comment type="caution">
    <text evidence="12">The sequence shown here is derived from an EMBL/GenBank/DDBJ whole genome shotgun (WGS) entry which is preliminary data.</text>
</comment>
<dbReference type="PROSITE" id="PS00674">
    <property type="entry name" value="AAA"/>
    <property type="match status" value="1"/>
</dbReference>
<dbReference type="GO" id="GO:0007005">
    <property type="term" value="P:mitochondrion organization"/>
    <property type="evidence" value="ECO:0007669"/>
    <property type="project" value="TreeGrafter"/>
</dbReference>
<keyword evidence="3 10" id="KW-0547">Nucleotide-binding</keyword>
<dbReference type="GO" id="GO:0005524">
    <property type="term" value="F:ATP binding"/>
    <property type="evidence" value="ECO:0007669"/>
    <property type="project" value="UniProtKB-KW"/>
</dbReference>
<keyword evidence="8" id="KW-0472">Membrane</keyword>
<evidence type="ECO:0000256" key="10">
    <source>
        <dbReference type="RuleBase" id="RU003651"/>
    </source>
</evidence>
<dbReference type="InterPro" id="IPR003960">
    <property type="entry name" value="ATPase_AAA_CS"/>
</dbReference>
<accession>A0A9P1CWV0</accession>
<protein>
    <submittedName>
        <fullName evidence="13">ATPase family AAA domain-containing protein 3</fullName>
    </submittedName>
</protein>
<dbReference type="Gene3D" id="3.40.50.300">
    <property type="entry name" value="P-loop containing nucleotide triphosphate hydrolases"/>
    <property type="match status" value="1"/>
</dbReference>
<dbReference type="Proteomes" id="UP001152797">
    <property type="component" value="Unassembled WGS sequence"/>
</dbReference>
<name>A0A9P1CWV0_9DINO</name>
<dbReference type="GO" id="GO:0016887">
    <property type="term" value="F:ATP hydrolysis activity"/>
    <property type="evidence" value="ECO:0007669"/>
    <property type="project" value="InterPro"/>
</dbReference>
<evidence type="ECO:0000256" key="1">
    <source>
        <dbReference type="ARBA" id="ARBA00004273"/>
    </source>
</evidence>
<keyword evidence="6" id="KW-0175">Coiled coil</keyword>
<evidence type="ECO:0000256" key="4">
    <source>
        <dbReference type="ARBA" id="ARBA00022792"/>
    </source>
</evidence>
<dbReference type="GO" id="GO:0042645">
    <property type="term" value="C:mitochondrial nucleoid"/>
    <property type="evidence" value="ECO:0007669"/>
    <property type="project" value="UniProtKB-SubCell"/>
</dbReference>
<reference evidence="12" key="1">
    <citation type="submission" date="2022-10" db="EMBL/GenBank/DDBJ databases">
        <authorList>
            <person name="Chen Y."/>
            <person name="Dougan E. K."/>
            <person name="Chan C."/>
            <person name="Rhodes N."/>
            <person name="Thang M."/>
        </authorList>
    </citation>
    <scope>NUCLEOTIDE SEQUENCE</scope>
</reference>
<keyword evidence="4" id="KW-0999">Mitochondrion inner membrane</keyword>
<keyword evidence="5 10" id="KW-0067">ATP-binding</keyword>
<dbReference type="Pfam" id="PF00004">
    <property type="entry name" value="AAA"/>
    <property type="match status" value="1"/>
</dbReference>
<dbReference type="EMBL" id="CAMXCT020002726">
    <property type="protein sequence ID" value="CAL1153442.1"/>
    <property type="molecule type" value="Genomic_DNA"/>
</dbReference>
<evidence type="ECO:0000256" key="2">
    <source>
        <dbReference type="ARBA" id="ARBA00004436"/>
    </source>
</evidence>
<keyword evidence="9" id="KW-1135">Mitochondrion nucleoid</keyword>
<dbReference type="OrthoDB" id="199596at2759"/>
<evidence type="ECO:0000256" key="5">
    <source>
        <dbReference type="ARBA" id="ARBA00022840"/>
    </source>
</evidence>
<dbReference type="GO" id="GO:0008270">
    <property type="term" value="F:zinc ion binding"/>
    <property type="evidence" value="ECO:0007669"/>
    <property type="project" value="TreeGrafter"/>
</dbReference>
<dbReference type="GO" id="GO:0005743">
    <property type="term" value="C:mitochondrial inner membrane"/>
    <property type="evidence" value="ECO:0007669"/>
    <property type="project" value="UniProtKB-SubCell"/>
</dbReference>
<evidence type="ECO:0000313" key="12">
    <source>
        <dbReference type="EMBL" id="CAI4000067.1"/>
    </source>
</evidence>
<dbReference type="PANTHER" id="PTHR23075:SF0">
    <property type="entry name" value="ATPASE FAMILY AAA DOMAIN-CONTAINING PROTEIN 3"/>
    <property type="match status" value="1"/>
</dbReference>
<sequence>DGKFDPEQLEKGAAALKEIDASKNAKLAFELASLQEKTHQMQFLRDMEKQKTARSQMEEQMSSVQAEEARKTISHQAEQERVTAQHKAEVENSLQGRKLELQKEVTDYQLKREQEQFMQHEAIRLRNEKQLEEMVRETIRARGMQNIETEKATAQAEAEARAKQERENIDVRLRAFRAEQAERRKTALESIETFFSSMSAGAEALYDDRAKTATLIGGLTLLAGGVYGARATTRVAARVLERQLSRPPLVRETSRWSWRPQLSLLPKRTASSLFESIVLEENLAERLQWSTNALLNAQQNGTPFRHLLLHGPPGTGKTLFARTLARQSGLDYAVMSGGDLGPLGREGPHELHKLFGWAQSSRRGLVLFIDEADAFLRRGRAGTGAMSEDARNALSVFLHHTGTENTHVAVILATNVPSVLDRAVLDRIDEAFEFPRPAYEQRLQMLKLFVDQYLYRKGQKNRAIIEVDPALDDKFLEDVAQRTDGMSGRQLAKLVLAFQSAVFGSGTTRLTQGLAQTVLQWRLSHPNAE</sequence>
<comment type="subcellular location">
    <subcellularLocation>
        <location evidence="1">Mitochondrion inner membrane</location>
    </subcellularLocation>
    <subcellularLocation>
        <location evidence="2">Mitochondrion matrix</location>
        <location evidence="2">Mitochondrion nucleoid</location>
    </subcellularLocation>
</comment>
<evidence type="ECO:0000256" key="8">
    <source>
        <dbReference type="ARBA" id="ARBA00023136"/>
    </source>
</evidence>
<organism evidence="12">
    <name type="scientific">Cladocopium goreaui</name>
    <dbReference type="NCBI Taxonomy" id="2562237"/>
    <lineage>
        <taxon>Eukaryota</taxon>
        <taxon>Sar</taxon>
        <taxon>Alveolata</taxon>
        <taxon>Dinophyceae</taxon>
        <taxon>Suessiales</taxon>
        <taxon>Symbiodiniaceae</taxon>
        <taxon>Cladocopium</taxon>
    </lineage>
</organism>
<evidence type="ECO:0000313" key="13">
    <source>
        <dbReference type="EMBL" id="CAL4787379.1"/>
    </source>
</evidence>
<dbReference type="InterPro" id="IPR021911">
    <property type="entry name" value="ATAD3_N"/>
</dbReference>
<dbReference type="Pfam" id="PF12037">
    <property type="entry name" value="ATAD3_N"/>
    <property type="match status" value="1"/>
</dbReference>
<dbReference type="InterPro" id="IPR027417">
    <property type="entry name" value="P-loop_NTPase"/>
</dbReference>
<dbReference type="InterPro" id="IPR003593">
    <property type="entry name" value="AAA+_ATPase"/>
</dbReference>
<dbReference type="SMART" id="SM00382">
    <property type="entry name" value="AAA"/>
    <property type="match status" value="1"/>
</dbReference>